<dbReference type="AlphaFoldDB" id="A0A7M7N5U2"/>
<keyword evidence="1" id="KW-0723">Serine/threonine-protein kinase</keyword>
<feature type="compositionally biased region" description="Acidic residues" evidence="8">
    <location>
        <begin position="252"/>
        <end position="270"/>
    </location>
</feature>
<dbReference type="PANTHER" id="PTHR24350">
    <property type="entry name" value="SERINE/THREONINE-PROTEIN KINASE IAL-RELATED"/>
    <property type="match status" value="1"/>
</dbReference>
<keyword evidence="5" id="KW-0067">ATP-binding</keyword>
<dbReference type="InterPro" id="IPR030616">
    <property type="entry name" value="Aur-like"/>
</dbReference>
<protein>
    <recommendedName>
        <fullName evidence="9">Protein kinase domain-containing protein</fullName>
    </recommendedName>
</protein>
<dbReference type="RefSeq" id="XP_030831709.1">
    <property type="nucleotide sequence ID" value="XM_030975849.1"/>
</dbReference>
<dbReference type="InterPro" id="IPR057380">
    <property type="entry name" value="UBA_SIK1/2/3"/>
</dbReference>
<dbReference type="Gene3D" id="1.10.510.10">
    <property type="entry name" value="Transferase(Phosphotransferase) domain 1"/>
    <property type="match status" value="1"/>
</dbReference>
<feature type="compositionally biased region" description="Gly residues" evidence="8">
    <location>
        <begin position="293"/>
        <end position="307"/>
    </location>
</feature>
<keyword evidence="3" id="KW-0547">Nucleotide-binding</keyword>
<evidence type="ECO:0000256" key="3">
    <source>
        <dbReference type="ARBA" id="ARBA00022741"/>
    </source>
</evidence>
<dbReference type="GO" id="GO:0050321">
    <property type="term" value="F:tau-protein kinase activity"/>
    <property type="evidence" value="ECO:0000318"/>
    <property type="project" value="GO_Central"/>
</dbReference>
<evidence type="ECO:0000256" key="8">
    <source>
        <dbReference type="SAM" id="MobiDB-lite"/>
    </source>
</evidence>
<dbReference type="GO" id="GO:0035556">
    <property type="term" value="P:intracellular signal transduction"/>
    <property type="evidence" value="ECO:0000318"/>
    <property type="project" value="GO_Central"/>
</dbReference>
<evidence type="ECO:0000256" key="6">
    <source>
        <dbReference type="ARBA" id="ARBA00047899"/>
    </source>
</evidence>
<dbReference type="EnsemblMetazoa" id="XM_030975849">
    <property type="protein sequence ID" value="XP_030831709"/>
    <property type="gene ID" value="LOC580566"/>
</dbReference>
<feature type="compositionally biased region" description="Basic and acidic residues" evidence="8">
    <location>
        <begin position="474"/>
        <end position="488"/>
    </location>
</feature>
<dbReference type="OrthoDB" id="942095at2759"/>
<dbReference type="GO" id="GO:0000226">
    <property type="term" value="P:microtubule cytoskeleton organization"/>
    <property type="evidence" value="ECO:0000318"/>
    <property type="project" value="GO_Central"/>
</dbReference>
<accession>A0A7M7N5U2</accession>
<feature type="compositionally biased region" description="Low complexity" evidence="8">
    <location>
        <begin position="180"/>
        <end position="189"/>
    </location>
</feature>
<feature type="compositionally biased region" description="Low complexity" evidence="8">
    <location>
        <begin position="491"/>
        <end position="507"/>
    </location>
</feature>
<feature type="domain" description="Protein kinase" evidence="9">
    <location>
        <begin position="1"/>
        <end position="63"/>
    </location>
</feature>
<proteinExistence type="predicted"/>
<dbReference type="InParanoid" id="A0A7M7N5U2"/>
<feature type="compositionally biased region" description="Basic and acidic residues" evidence="8">
    <location>
        <begin position="397"/>
        <end position="407"/>
    </location>
</feature>
<dbReference type="Proteomes" id="UP000007110">
    <property type="component" value="Unassembled WGS sequence"/>
</dbReference>
<evidence type="ECO:0000256" key="2">
    <source>
        <dbReference type="ARBA" id="ARBA00022679"/>
    </source>
</evidence>
<feature type="compositionally biased region" description="Basic and acidic residues" evidence="8">
    <location>
        <begin position="343"/>
        <end position="357"/>
    </location>
</feature>
<evidence type="ECO:0000256" key="4">
    <source>
        <dbReference type="ARBA" id="ARBA00022777"/>
    </source>
</evidence>
<feature type="compositionally biased region" description="Polar residues" evidence="8">
    <location>
        <begin position="309"/>
        <end position="318"/>
    </location>
</feature>
<feature type="compositionally biased region" description="Basic and acidic residues" evidence="8">
    <location>
        <begin position="618"/>
        <end position="627"/>
    </location>
</feature>
<keyword evidence="11" id="KW-1185">Reference proteome</keyword>
<reference evidence="11" key="1">
    <citation type="submission" date="2015-02" db="EMBL/GenBank/DDBJ databases">
        <title>Genome sequencing for Strongylocentrotus purpuratus.</title>
        <authorList>
            <person name="Murali S."/>
            <person name="Liu Y."/>
            <person name="Vee V."/>
            <person name="English A."/>
            <person name="Wang M."/>
            <person name="Skinner E."/>
            <person name="Han Y."/>
            <person name="Muzny D.M."/>
            <person name="Worley K.C."/>
            <person name="Gibbs R.A."/>
        </authorList>
    </citation>
    <scope>NUCLEOTIDE SEQUENCE</scope>
</reference>
<feature type="compositionally biased region" description="Gly residues" evidence="8">
    <location>
        <begin position="426"/>
        <end position="443"/>
    </location>
</feature>
<dbReference type="GO" id="GO:0005737">
    <property type="term" value="C:cytoplasm"/>
    <property type="evidence" value="ECO:0000318"/>
    <property type="project" value="GO_Central"/>
</dbReference>
<dbReference type="Pfam" id="PF23312">
    <property type="entry name" value="UBA_SIK3"/>
    <property type="match status" value="1"/>
</dbReference>
<evidence type="ECO:0000313" key="11">
    <source>
        <dbReference type="Proteomes" id="UP000007110"/>
    </source>
</evidence>
<dbReference type="OMA" id="CGEPPFN"/>
<dbReference type="InterPro" id="IPR000719">
    <property type="entry name" value="Prot_kinase_dom"/>
</dbReference>
<evidence type="ECO:0000256" key="5">
    <source>
        <dbReference type="ARBA" id="ARBA00022840"/>
    </source>
</evidence>
<comment type="catalytic activity">
    <reaction evidence="6">
        <text>L-threonyl-[protein] + ATP = O-phospho-L-threonyl-[protein] + ADP + H(+)</text>
        <dbReference type="Rhea" id="RHEA:46608"/>
        <dbReference type="Rhea" id="RHEA-COMP:11060"/>
        <dbReference type="Rhea" id="RHEA-COMP:11605"/>
        <dbReference type="ChEBI" id="CHEBI:15378"/>
        <dbReference type="ChEBI" id="CHEBI:30013"/>
        <dbReference type="ChEBI" id="CHEBI:30616"/>
        <dbReference type="ChEBI" id="CHEBI:61977"/>
        <dbReference type="ChEBI" id="CHEBI:456216"/>
        <dbReference type="EC" id="2.7.11.1"/>
    </reaction>
</comment>
<feature type="compositionally biased region" description="Gly residues" evidence="8">
    <location>
        <begin position="452"/>
        <end position="473"/>
    </location>
</feature>
<keyword evidence="2" id="KW-0808">Transferase</keyword>
<dbReference type="GeneID" id="580566"/>
<dbReference type="InterPro" id="IPR011009">
    <property type="entry name" value="Kinase-like_dom_sf"/>
</dbReference>
<reference evidence="10" key="2">
    <citation type="submission" date="2021-01" db="UniProtKB">
        <authorList>
            <consortium name="EnsemblMetazoa"/>
        </authorList>
    </citation>
    <scope>IDENTIFICATION</scope>
</reference>
<evidence type="ECO:0000313" key="10">
    <source>
        <dbReference type="EnsemblMetazoa" id="XP_030831709"/>
    </source>
</evidence>
<keyword evidence="4" id="KW-0418">Kinase</keyword>
<dbReference type="SUPFAM" id="SSF56112">
    <property type="entry name" value="Protein kinase-like (PK-like)"/>
    <property type="match status" value="1"/>
</dbReference>
<dbReference type="GO" id="GO:0005524">
    <property type="term" value="F:ATP binding"/>
    <property type="evidence" value="ECO:0007669"/>
    <property type="project" value="UniProtKB-KW"/>
</dbReference>
<feature type="region of interest" description="Disordered" evidence="8">
    <location>
        <begin position="149"/>
        <end position="318"/>
    </location>
</feature>
<name>A0A7M7N5U2_STRPU</name>
<feature type="compositionally biased region" description="Polar residues" evidence="8">
    <location>
        <begin position="358"/>
        <end position="377"/>
    </location>
</feature>
<comment type="catalytic activity">
    <reaction evidence="7">
        <text>L-seryl-[protein] + ATP = O-phospho-L-seryl-[protein] + ADP + H(+)</text>
        <dbReference type="Rhea" id="RHEA:17989"/>
        <dbReference type="Rhea" id="RHEA-COMP:9863"/>
        <dbReference type="Rhea" id="RHEA-COMP:11604"/>
        <dbReference type="ChEBI" id="CHEBI:15378"/>
        <dbReference type="ChEBI" id="CHEBI:29999"/>
        <dbReference type="ChEBI" id="CHEBI:30616"/>
        <dbReference type="ChEBI" id="CHEBI:83421"/>
        <dbReference type="ChEBI" id="CHEBI:456216"/>
        <dbReference type="EC" id="2.7.11.1"/>
    </reaction>
</comment>
<evidence type="ECO:0000259" key="9">
    <source>
        <dbReference type="PROSITE" id="PS50011"/>
    </source>
</evidence>
<dbReference type="PROSITE" id="PS50011">
    <property type="entry name" value="PROTEIN_KINASE_DOM"/>
    <property type="match status" value="1"/>
</dbReference>
<evidence type="ECO:0000256" key="7">
    <source>
        <dbReference type="ARBA" id="ARBA00048679"/>
    </source>
</evidence>
<dbReference type="KEGG" id="spu:580566"/>
<feature type="compositionally biased region" description="Acidic residues" evidence="8">
    <location>
        <begin position="333"/>
        <end position="342"/>
    </location>
</feature>
<organism evidence="10 11">
    <name type="scientific">Strongylocentrotus purpuratus</name>
    <name type="common">Purple sea urchin</name>
    <dbReference type="NCBI Taxonomy" id="7668"/>
    <lineage>
        <taxon>Eukaryota</taxon>
        <taxon>Metazoa</taxon>
        <taxon>Echinodermata</taxon>
        <taxon>Eleutherozoa</taxon>
        <taxon>Echinozoa</taxon>
        <taxon>Echinoidea</taxon>
        <taxon>Euechinoidea</taxon>
        <taxon>Echinacea</taxon>
        <taxon>Camarodonta</taxon>
        <taxon>Echinidea</taxon>
        <taxon>Strongylocentrotidae</taxon>
        <taxon>Strongylocentrotus</taxon>
    </lineage>
</organism>
<dbReference type="CDD" id="cd14339">
    <property type="entry name" value="UBA_SNRK"/>
    <property type="match status" value="1"/>
</dbReference>
<feature type="region of interest" description="Disordered" evidence="8">
    <location>
        <begin position="333"/>
        <end position="634"/>
    </location>
</feature>
<sequence>MLVCGEPPFNETNDSETLTMIMDCKYHLPEFLSKECKSLITRMLVRDPASRVTLKEIENDAWLQQGRRTRRPSDPVITREQISEQLHDSIMDIMLNGKMAERTAILESVEKDCYDHLSATYFLLAERKLKKQKEERLKFSASDLRKAMVSGKPNQGAGGPRKPQDDLPLGSSKPGINNNSKQATPSQPSTTPPASKPVAIPGACAVGGKHDARSLDDSPLSNSPRRHQIEREHLTIHPRHGRSIVKEGIGSLDDEEYQHQAEDEDLDSQESQENFPGDPQDTVAPSSPTDDMGGNGGSGKDTGGNGGNRQSLNSNRQAIQSKICTSVLNQITEEEDEYESDEDRGMLRRLPSRDNRQPKTLSSSKDNVRQIKSSSKKFTPPPRGGYSSSDASDDDSESRRRSDRFDLPHPTTHRRGSKDGPPSSGSEGGGGSHNTHGGSGASAGGSKQNGNAGKGNDSGGTNGNGTNGGGTKGSGKERKKSNELRESLKMSNLSVNSSNSSSSYSISKYAIDPANNTPSDSDDPNAEAKTWSRKNNLRKDHVTRSDSNLYIIPKNGEKPKHIHTSPSKSSLKRDSSNLSEKLNLDLNSNMPRRTSKEARDIRKKRNRIASANGQGGRGKKDPNKKVESNCCRLI</sequence>
<evidence type="ECO:0000256" key="1">
    <source>
        <dbReference type="ARBA" id="ARBA00022527"/>
    </source>
</evidence>